<feature type="transmembrane region" description="Helical" evidence="5">
    <location>
        <begin position="85"/>
        <end position="109"/>
    </location>
</feature>
<feature type="transmembrane region" description="Helical" evidence="5">
    <location>
        <begin position="9"/>
        <end position="31"/>
    </location>
</feature>
<evidence type="ECO:0000256" key="1">
    <source>
        <dbReference type="ARBA" id="ARBA00004141"/>
    </source>
</evidence>
<feature type="transmembrane region" description="Helical" evidence="5">
    <location>
        <begin position="327"/>
        <end position="345"/>
    </location>
</feature>
<name>A0ABX7XFU5_9FLAO</name>
<gene>
    <name evidence="6" type="ORF">J9309_05080</name>
</gene>
<dbReference type="Proteomes" id="UP000672011">
    <property type="component" value="Chromosome"/>
</dbReference>
<dbReference type="Pfam" id="PF01943">
    <property type="entry name" value="Polysacc_synt"/>
    <property type="match status" value="1"/>
</dbReference>
<feature type="transmembrane region" description="Helical" evidence="5">
    <location>
        <begin position="382"/>
        <end position="404"/>
    </location>
</feature>
<evidence type="ECO:0000256" key="2">
    <source>
        <dbReference type="ARBA" id="ARBA00022692"/>
    </source>
</evidence>
<evidence type="ECO:0000256" key="5">
    <source>
        <dbReference type="SAM" id="Phobius"/>
    </source>
</evidence>
<dbReference type="PANTHER" id="PTHR43424">
    <property type="entry name" value="LOCUS PUTATIVE PROTEIN 1-RELATED"/>
    <property type="match status" value="1"/>
</dbReference>
<reference evidence="7" key="2">
    <citation type="submission" date="2021-04" db="EMBL/GenBank/DDBJ databases">
        <title>Taxonomy of Flavobacteriaceae bacterium ZY171143.</title>
        <authorList>
            <person name="Li F."/>
        </authorList>
    </citation>
    <scope>NUCLEOTIDE SEQUENCE [LARGE SCALE GENOMIC DNA]</scope>
    <source>
        <strain evidence="7">ZY171143</strain>
    </source>
</reference>
<dbReference type="RefSeq" id="WP_230477453.1">
    <property type="nucleotide sequence ID" value="NZ_CP072842.1"/>
</dbReference>
<feature type="transmembrane region" description="Helical" evidence="5">
    <location>
        <begin position="168"/>
        <end position="191"/>
    </location>
</feature>
<feature type="transmembrane region" description="Helical" evidence="5">
    <location>
        <begin position="43"/>
        <end position="64"/>
    </location>
</feature>
<dbReference type="EMBL" id="CP072842">
    <property type="protein sequence ID" value="QTV06692.1"/>
    <property type="molecule type" value="Genomic_DNA"/>
</dbReference>
<keyword evidence="4 5" id="KW-0472">Membrane</keyword>
<organism evidence="6 7">
    <name type="scientific">Faecalibacter bovis</name>
    <dbReference type="NCBI Taxonomy" id="2898187"/>
    <lineage>
        <taxon>Bacteria</taxon>
        <taxon>Pseudomonadati</taxon>
        <taxon>Bacteroidota</taxon>
        <taxon>Flavobacteriia</taxon>
        <taxon>Flavobacteriales</taxon>
        <taxon>Weeksellaceae</taxon>
        <taxon>Faecalibacter</taxon>
    </lineage>
</organism>
<dbReference type="InterPro" id="IPR052556">
    <property type="entry name" value="PolySynth_Transporter"/>
</dbReference>
<evidence type="ECO:0000313" key="7">
    <source>
        <dbReference type="Proteomes" id="UP000672011"/>
    </source>
</evidence>
<feature type="transmembrane region" description="Helical" evidence="5">
    <location>
        <begin position="287"/>
        <end position="307"/>
    </location>
</feature>
<comment type="subcellular location">
    <subcellularLocation>
        <location evidence="1">Membrane</location>
        <topology evidence="1">Multi-pass membrane protein</topology>
    </subcellularLocation>
</comment>
<proteinExistence type="predicted"/>
<dbReference type="InterPro" id="IPR002797">
    <property type="entry name" value="Polysacc_synth"/>
</dbReference>
<feature type="transmembrane region" description="Helical" evidence="5">
    <location>
        <begin position="357"/>
        <end position="376"/>
    </location>
</feature>
<evidence type="ECO:0000256" key="4">
    <source>
        <dbReference type="ARBA" id="ARBA00023136"/>
    </source>
</evidence>
<reference evidence="6 7" key="1">
    <citation type="journal article" date="2021" name="Int. J. Syst. Evol. Microbiol.">
        <title>Faecalibacter bovis sp. nov., isolated from cow faeces.</title>
        <authorList>
            <person name="Li F."/>
            <person name="Zhao W."/>
            <person name="Hong Q."/>
            <person name="Shao Q."/>
            <person name="Song J."/>
            <person name="Yang S."/>
        </authorList>
    </citation>
    <scope>NUCLEOTIDE SEQUENCE [LARGE SCALE GENOMIC DNA]</scope>
    <source>
        <strain evidence="6 7">ZY171143</strain>
    </source>
</reference>
<accession>A0ABX7XFU5</accession>
<evidence type="ECO:0000256" key="3">
    <source>
        <dbReference type="ARBA" id="ARBA00022989"/>
    </source>
</evidence>
<dbReference type="PANTHER" id="PTHR43424:SF1">
    <property type="entry name" value="LOCUS PUTATIVE PROTEIN 1-RELATED"/>
    <property type="match status" value="1"/>
</dbReference>
<protein>
    <submittedName>
        <fullName evidence="6">Oligosaccharide flippase family protein</fullName>
    </submittedName>
</protein>
<evidence type="ECO:0000313" key="6">
    <source>
        <dbReference type="EMBL" id="QTV06692.1"/>
    </source>
</evidence>
<keyword evidence="3 5" id="KW-1133">Transmembrane helix</keyword>
<feature type="transmembrane region" description="Helical" evidence="5">
    <location>
        <begin position="115"/>
        <end position="134"/>
    </location>
</feature>
<feature type="transmembrane region" description="Helical" evidence="5">
    <location>
        <begin position="212"/>
        <end position="238"/>
    </location>
</feature>
<keyword evidence="7" id="KW-1185">Reference proteome</keyword>
<feature type="transmembrane region" description="Helical" evidence="5">
    <location>
        <begin position="141"/>
        <end position="162"/>
    </location>
</feature>
<keyword evidence="2 5" id="KW-0812">Transmembrane</keyword>
<feature type="transmembrane region" description="Helical" evidence="5">
    <location>
        <begin position="244"/>
        <end position="266"/>
    </location>
</feature>
<sequence>MKNKILNFLIYGFGQSINILGPLLIVPFIIAICNEDGLGKVGISFSLSLIFCCIIDYSSTIIGTKNTSINRDNVEILRNLFCDFFLTKLLILSILIALLIFGVYSIPYLQQEKTLFLLIIPLLIAQLFNINWILQGLEKFKLIAIFNVLSKGSYILLVFLLINKKQDYIWVNFFLGISNLFFNIIASIYIIKKLNINLKSFSIQNSIKLLKSDFRICASEFCLAIYQFFPIIIVGYLVGNTGAGIFKIIEQIISVFRTYIFMFFNFSYPTICFDLEKDSNKGYKTWLVYHTGNTIIIAFGCLFIYFIKDYVFDFFRVSNELLPTLNSLLKIGIFIPIIISISQAFRQLLLGKEIIKPYTMIIYASTIINIVLIYLLTKVFELKGVLFATIIIEFLVIFSFAYFIKKNNKYQTVL</sequence>